<dbReference type="InterPro" id="IPR018958">
    <property type="entry name" value="Knr4/Smi1-like_dom"/>
</dbReference>
<sequence length="171" mass="19733">MNFEKFNYVYGKGEGATFIMIETLKKTWNKELSEEEKEGLNKWINPENWSFPQRVLPEAYLEFLKYDNGAIFGNGDRYFQFFTCQDDGNVGLREMNISYEFPEYMKGGVSFAMDGCGNHYIFDMRKEAVNGEYPILTCSSGCLSFEDSKLVGQTFFEVLNGKTSMDSILFD</sequence>
<dbReference type="Pfam" id="PF09346">
    <property type="entry name" value="SMI1_KNR4"/>
    <property type="match status" value="1"/>
</dbReference>
<feature type="domain" description="Knr4/Smi1-like" evidence="1">
    <location>
        <begin position="55"/>
        <end position="160"/>
    </location>
</feature>
<dbReference type="SUPFAM" id="SSF160631">
    <property type="entry name" value="SMI1/KNR4-like"/>
    <property type="match status" value="1"/>
</dbReference>
<dbReference type="STRING" id="1121302.SAMN02745163_01332"/>
<dbReference type="Gene3D" id="3.40.1580.10">
    <property type="entry name" value="SMI1/KNR4-like"/>
    <property type="match status" value="1"/>
</dbReference>
<dbReference type="RefSeq" id="WP_072985903.1">
    <property type="nucleotide sequence ID" value="NZ_FQZB01000006.1"/>
</dbReference>
<dbReference type="OrthoDB" id="2633244at2"/>
<dbReference type="EMBL" id="FQZB01000006">
    <property type="protein sequence ID" value="SHJ11310.1"/>
    <property type="molecule type" value="Genomic_DNA"/>
</dbReference>
<dbReference type="AlphaFoldDB" id="A0A1M6GN33"/>
<evidence type="ECO:0000313" key="2">
    <source>
        <dbReference type="EMBL" id="SHJ11310.1"/>
    </source>
</evidence>
<reference evidence="2 3" key="1">
    <citation type="submission" date="2016-11" db="EMBL/GenBank/DDBJ databases">
        <authorList>
            <person name="Jaros S."/>
            <person name="Januszkiewicz K."/>
            <person name="Wedrychowicz H."/>
        </authorList>
    </citation>
    <scope>NUCLEOTIDE SEQUENCE [LARGE SCALE GENOMIC DNA]</scope>
    <source>
        <strain evidence="2 3">DSM 21758</strain>
    </source>
</reference>
<dbReference type="Proteomes" id="UP000184310">
    <property type="component" value="Unassembled WGS sequence"/>
</dbReference>
<name>A0A1M6GN33_9CLOT</name>
<gene>
    <name evidence="2" type="ORF">SAMN02745163_01332</name>
</gene>
<protein>
    <submittedName>
        <fullName evidence="2">SMI1 / KNR4 family (SUKH-1)</fullName>
    </submittedName>
</protein>
<dbReference type="InterPro" id="IPR037883">
    <property type="entry name" value="Knr4/Smi1-like_sf"/>
</dbReference>
<proteinExistence type="predicted"/>
<evidence type="ECO:0000259" key="1">
    <source>
        <dbReference type="Pfam" id="PF09346"/>
    </source>
</evidence>
<evidence type="ECO:0000313" key="3">
    <source>
        <dbReference type="Proteomes" id="UP000184310"/>
    </source>
</evidence>
<accession>A0A1M6GN33</accession>
<keyword evidence="3" id="KW-1185">Reference proteome</keyword>
<organism evidence="2 3">
    <name type="scientific">Clostridium cavendishii DSM 21758</name>
    <dbReference type="NCBI Taxonomy" id="1121302"/>
    <lineage>
        <taxon>Bacteria</taxon>
        <taxon>Bacillati</taxon>
        <taxon>Bacillota</taxon>
        <taxon>Clostridia</taxon>
        <taxon>Eubacteriales</taxon>
        <taxon>Clostridiaceae</taxon>
        <taxon>Clostridium</taxon>
    </lineage>
</organism>